<reference evidence="3" key="1">
    <citation type="submission" date="2021-11" db="EMBL/GenBank/DDBJ databases">
        <authorList>
            <consortium name="Genoscope - CEA"/>
            <person name="William W."/>
        </authorList>
    </citation>
    <scope>NUCLEOTIDE SEQUENCE</scope>
</reference>
<feature type="chain" id="PRO_5035246158" evidence="2">
    <location>
        <begin position="18"/>
        <end position="181"/>
    </location>
</feature>
<evidence type="ECO:0000313" key="3">
    <source>
        <dbReference type="EMBL" id="CAH0374362.1"/>
    </source>
</evidence>
<protein>
    <submittedName>
        <fullName evidence="3">Uncharacterized protein</fullName>
    </submittedName>
</protein>
<organism evidence="3 4">
    <name type="scientific">Pelagomonas calceolata</name>
    <dbReference type="NCBI Taxonomy" id="35677"/>
    <lineage>
        <taxon>Eukaryota</taxon>
        <taxon>Sar</taxon>
        <taxon>Stramenopiles</taxon>
        <taxon>Ochrophyta</taxon>
        <taxon>Pelagophyceae</taxon>
        <taxon>Pelagomonadales</taxon>
        <taxon>Pelagomonadaceae</taxon>
        <taxon>Pelagomonas</taxon>
    </lineage>
</organism>
<dbReference type="AlphaFoldDB" id="A0A8J2WZ74"/>
<proteinExistence type="predicted"/>
<feature type="region of interest" description="Disordered" evidence="1">
    <location>
        <begin position="80"/>
        <end position="102"/>
    </location>
</feature>
<keyword evidence="2" id="KW-0732">Signal</keyword>
<dbReference type="Proteomes" id="UP000789595">
    <property type="component" value="Unassembled WGS sequence"/>
</dbReference>
<evidence type="ECO:0000256" key="1">
    <source>
        <dbReference type="SAM" id="MobiDB-lite"/>
    </source>
</evidence>
<comment type="caution">
    <text evidence="3">The sequence shown here is derived from an EMBL/GenBank/DDBJ whole genome shotgun (WGS) entry which is preliminary data.</text>
</comment>
<evidence type="ECO:0000256" key="2">
    <source>
        <dbReference type="SAM" id="SignalP"/>
    </source>
</evidence>
<keyword evidence="4" id="KW-1185">Reference proteome</keyword>
<accession>A0A8J2WZ74</accession>
<sequence>MLRLSVLAASLFAAVHADVSFTPGPGLKKNPDGSYSRTYDAQAEGAAAGSSGEGLPAWQNALLVAAAAAAFYCYNTGHRPQMPRMPQRAARPAPKASARDVDEARAARLARFTGDGPAQNQAAFEAALASAAPSAPSTTAASKASAPAEKPRMATLGTLAQRDGKDDPDEFFGGDSTAQYK</sequence>
<evidence type="ECO:0000313" key="4">
    <source>
        <dbReference type="Proteomes" id="UP000789595"/>
    </source>
</evidence>
<feature type="compositionally biased region" description="Low complexity" evidence="1">
    <location>
        <begin position="127"/>
        <end position="148"/>
    </location>
</feature>
<gene>
    <name evidence="3" type="ORF">PECAL_4P16380</name>
</gene>
<feature type="compositionally biased region" description="Low complexity" evidence="1">
    <location>
        <begin position="80"/>
        <end position="96"/>
    </location>
</feature>
<dbReference type="EMBL" id="CAKKNE010000004">
    <property type="protein sequence ID" value="CAH0374362.1"/>
    <property type="molecule type" value="Genomic_DNA"/>
</dbReference>
<feature type="region of interest" description="Disordered" evidence="1">
    <location>
        <begin position="127"/>
        <end position="181"/>
    </location>
</feature>
<name>A0A8J2WZ74_9STRA</name>
<feature type="signal peptide" evidence="2">
    <location>
        <begin position="1"/>
        <end position="17"/>
    </location>
</feature>